<accession>A0A9P0AHN6</accession>
<dbReference type="AlphaFoldDB" id="A0A9P0AHN6"/>
<reference evidence="2" key="1">
    <citation type="submission" date="2021-12" db="EMBL/GenBank/DDBJ databases">
        <authorList>
            <person name="King R."/>
        </authorList>
    </citation>
    <scope>NUCLEOTIDE SEQUENCE</scope>
</reference>
<protein>
    <submittedName>
        <fullName evidence="2">Uncharacterized protein</fullName>
    </submittedName>
</protein>
<sequence>MTVCAKEVEDGQFVWMMQVTLQKIKMPDHTQSYKTVQRWRERLLRIVIDIPARFRQHIPIHRPPLFYADEPVVLRSFEDTPQAALERTERLAWYPIYDPPYEVINLEGDIRPLSGYEAWKQEQDEARAQWEKEFPPIDEEEYEEVESEEEDHEKEEEEEEVNEPLVLPYPEDNEDFDFFRIMIF</sequence>
<organism evidence="2 3">
    <name type="scientific">Bemisia tabaci</name>
    <name type="common">Sweetpotato whitefly</name>
    <name type="synonym">Aleurodes tabaci</name>
    <dbReference type="NCBI Taxonomy" id="7038"/>
    <lineage>
        <taxon>Eukaryota</taxon>
        <taxon>Metazoa</taxon>
        <taxon>Ecdysozoa</taxon>
        <taxon>Arthropoda</taxon>
        <taxon>Hexapoda</taxon>
        <taxon>Insecta</taxon>
        <taxon>Pterygota</taxon>
        <taxon>Neoptera</taxon>
        <taxon>Paraneoptera</taxon>
        <taxon>Hemiptera</taxon>
        <taxon>Sternorrhyncha</taxon>
        <taxon>Aleyrodoidea</taxon>
        <taxon>Aleyrodidae</taxon>
        <taxon>Aleyrodinae</taxon>
        <taxon>Bemisia</taxon>
    </lineage>
</organism>
<feature type="compositionally biased region" description="Acidic residues" evidence="1">
    <location>
        <begin position="136"/>
        <end position="162"/>
    </location>
</feature>
<dbReference type="Proteomes" id="UP001152759">
    <property type="component" value="Chromosome 7"/>
</dbReference>
<proteinExistence type="predicted"/>
<gene>
    <name evidence="2" type="ORF">BEMITA_LOCUS11727</name>
</gene>
<evidence type="ECO:0000256" key="1">
    <source>
        <dbReference type="SAM" id="MobiDB-lite"/>
    </source>
</evidence>
<evidence type="ECO:0000313" key="2">
    <source>
        <dbReference type="EMBL" id="CAH0393306.1"/>
    </source>
</evidence>
<dbReference type="EMBL" id="OU963868">
    <property type="protein sequence ID" value="CAH0393306.1"/>
    <property type="molecule type" value="Genomic_DNA"/>
</dbReference>
<evidence type="ECO:0000313" key="3">
    <source>
        <dbReference type="Proteomes" id="UP001152759"/>
    </source>
</evidence>
<feature type="region of interest" description="Disordered" evidence="1">
    <location>
        <begin position="131"/>
        <end position="170"/>
    </location>
</feature>
<keyword evidence="3" id="KW-1185">Reference proteome</keyword>
<name>A0A9P0AHN6_BEMTA</name>